<dbReference type="AlphaFoldDB" id="A0AA35JXA1"/>
<accession>A0AA35JXA1</accession>
<feature type="compositionally biased region" description="Polar residues" evidence="1">
    <location>
        <begin position="145"/>
        <end position="164"/>
    </location>
</feature>
<name>A0AA35JXA1_9SAUR</name>
<organism evidence="2 3">
    <name type="scientific">Podarcis lilfordi</name>
    <name type="common">Lilford's wall lizard</name>
    <dbReference type="NCBI Taxonomy" id="74358"/>
    <lineage>
        <taxon>Eukaryota</taxon>
        <taxon>Metazoa</taxon>
        <taxon>Chordata</taxon>
        <taxon>Craniata</taxon>
        <taxon>Vertebrata</taxon>
        <taxon>Euteleostomi</taxon>
        <taxon>Lepidosauria</taxon>
        <taxon>Squamata</taxon>
        <taxon>Bifurcata</taxon>
        <taxon>Unidentata</taxon>
        <taxon>Episquamata</taxon>
        <taxon>Laterata</taxon>
        <taxon>Lacertibaenia</taxon>
        <taxon>Lacertidae</taxon>
        <taxon>Podarcis</taxon>
    </lineage>
</organism>
<evidence type="ECO:0000313" key="2">
    <source>
        <dbReference type="EMBL" id="CAI5767852.1"/>
    </source>
</evidence>
<feature type="region of interest" description="Disordered" evidence="1">
    <location>
        <begin position="141"/>
        <end position="164"/>
    </location>
</feature>
<evidence type="ECO:0000313" key="3">
    <source>
        <dbReference type="Proteomes" id="UP001178461"/>
    </source>
</evidence>
<dbReference type="Proteomes" id="UP001178461">
    <property type="component" value="Chromosome 2"/>
</dbReference>
<keyword evidence="3" id="KW-1185">Reference proteome</keyword>
<protein>
    <submittedName>
        <fullName evidence="2">Uncharacterized protein</fullName>
    </submittedName>
</protein>
<sequence length="164" mass="18645">MGNILFLRARGPVVFQPWLLVVYAFLCLIPEDLSKADGLVCRQCLSMWPMSPCIPFKNFCQVRGGACFTLKVLGEKRLEKLMLGCEEDAKHKCGSQWRHPKTDFHYIFSCCSNKDNCNWKPWIRPWKNFDNEEISQVEKLKSTEAPATTSKGPIQNLDGSSAAI</sequence>
<dbReference type="EMBL" id="OX395127">
    <property type="protein sequence ID" value="CAI5767852.1"/>
    <property type="molecule type" value="Genomic_DNA"/>
</dbReference>
<reference evidence="2" key="1">
    <citation type="submission" date="2022-12" db="EMBL/GenBank/DDBJ databases">
        <authorList>
            <person name="Alioto T."/>
            <person name="Alioto T."/>
            <person name="Gomez Garrido J."/>
        </authorList>
    </citation>
    <scope>NUCLEOTIDE SEQUENCE</scope>
</reference>
<gene>
    <name evidence="2" type="ORF">PODLI_1B038154</name>
</gene>
<proteinExistence type="predicted"/>
<evidence type="ECO:0000256" key="1">
    <source>
        <dbReference type="SAM" id="MobiDB-lite"/>
    </source>
</evidence>